<gene>
    <name evidence="11" type="ORF">BSL78_13458</name>
</gene>
<keyword evidence="3 10" id="KW-0812">Transmembrane</keyword>
<evidence type="ECO:0000256" key="7">
    <source>
        <dbReference type="ARBA" id="ARBA00023002"/>
    </source>
</evidence>
<dbReference type="PANTHER" id="PTHR10707">
    <property type="entry name" value="CYTOCHROME C OXIDASE SUBUNIT IV"/>
    <property type="match status" value="1"/>
</dbReference>
<name>A0A2G8KNS0_STIJA</name>
<dbReference type="EMBL" id="MRZV01000453">
    <property type="protein sequence ID" value="PIK49666.1"/>
    <property type="molecule type" value="Genomic_DNA"/>
</dbReference>
<dbReference type="InterPro" id="IPR036639">
    <property type="entry name" value="Cyt_c_oxidase_su4_sf"/>
</dbReference>
<dbReference type="PRINTS" id="PR01873">
    <property type="entry name" value="CYTCOXIDASE4"/>
</dbReference>
<evidence type="ECO:0000256" key="6">
    <source>
        <dbReference type="ARBA" id="ARBA00022989"/>
    </source>
</evidence>
<comment type="caution">
    <text evidence="11">The sequence shown here is derived from an EMBL/GenBank/DDBJ whole genome shotgun (WGS) entry which is preliminary data.</text>
</comment>
<keyword evidence="8 10" id="KW-0496">Mitochondrion</keyword>
<protein>
    <recommendedName>
        <fullName evidence="10">Cytochrome c oxidase subunit 4</fullName>
    </recommendedName>
</protein>
<evidence type="ECO:0000256" key="2">
    <source>
        <dbReference type="ARBA" id="ARBA00008135"/>
    </source>
</evidence>
<dbReference type="Gene3D" id="1.10.442.10">
    <property type="entry name" value="Cytochrome c oxidase subunit IV"/>
    <property type="match status" value="1"/>
</dbReference>
<evidence type="ECO:0000256" key="9">
    <source>
        <dbReference type="ARBA" id="ARBA00023136"/>
    </source>
</evidence>
<evidence type="ECO:0000313" key="11">
    <source>
        <dbReference type="EMBL" id="PIK49666.1"/>
    </source>
</evidence>
<keyword evidence="12" id="KW-1185">Reference proteome</keyword>
<evidence type="ECO:0000256" key="8">
    <source>
        <dbReference type="ARBA" id="ARBA00023128"/>
    </source>
</evidence>
<dbReference type="Pfam" id="PF02936">
    <property type="entry name" value="COX4"/>
    <property type="match status" value="1"/>
</dbReference>
<keyword evidence="9 10" id="KW-0472">Membrane</keyword>
<dbReference type="Proteomes" id="UP000230750">
    <property type="component" value="Unassembled WGS sequence"/>
</dbReference>
<comment type="similarity">
    <text evidence="2 10">Belongs to the cytochrome c oxidase IV family.</text>
</comment>
<organism evidence="11 12">
    <name type="scientific">Stichopus japonicus</name>
    <name type="common">Sea cucumber</name>
    <dbReference type="NCBI Taxonomy" id="307972"/>
    <lineage>
        <taxon>Eukaryota</taxon>
        <taxon>Metazoa</taxon>
        <taxon>Echinodermata</taxon>
        <taxon>Eleutherozoa</taxon>
        <taxon>Echinozoa</taxon>
        <taxon>Holothuroidea</taxon>
        <taxon>Aspidochirotacea</taxon>
        <taxon>Aspidochirotida</taxon>
        <taxon>Stichopodidae</taxon>
        <taxon>Apostichopus</taxon>
    </lineage>
</organism>
<evidence type="ECO:0000256" key="1">
    <source>
        <dbReference type="ARBA" id="ARBA00004434"/>
    </source>
</evidence>
<accession>A0A2G8KNS0</accession>
<dbReference type="UniPathway" id="UPA00705"/>
<dbReference type="CDD" id="cd00922">
    <property type="entry name" value="Cyt_c_Oxidase_IV"/>
    <property type="match status" value="1"/>
</dbReference>
<comment type="subunit">
    <text evidence="10">Component of the cytochrome c oxidase (complex IV, CIV), a multisubunit enzyme composed of 14 subunits.</text>
</comment>
<evidence type="ECO:0000256" key="10">
    <source>
        <dbReference type="RuleBase" id="RU367145"/>
    </source>
</evidence>
<dbReference type="InterPro" id="IPR004203">
    <property type="entry name" value="Cyt_c_oxidase_su4_fam"/>
</dbReference>
<comment type="subcellular location">
    <subcellularLocation>
        <location evidence="1 10">Mitochondrion inner membrane</location>
        <topology evidence="1 10">Single-pass membrane protein</topology>
    </subcellularLocation>
</comment>
<dbReference type="GO" id="GO:0016491">
    <property type="term" value="F:oxidoreductase activity"/>
    <property type="evidence" value="ECO:0007669"/>
    <property type="project" value="UniProtKB-KW"/>
</dbReference>
<dbReference type="GO" id="GO:0006123">
    <property type="term" value="P:mitochondrial electron transport, cytochrome c to oxygen"/>
    <property type="evidence" value="ECO:0007669"/>
    <property type="project" value="InterPro"/>
</dbReference>
<evidence type="ECO:0000256" key="4">
    <source>
        <dbReference type="ARBA" id="ARBA00022792"/>
    </source>
</evidence>
<sequence>MAANLLRLSSRRVVGTLARREMSTAYVDRLDYPAPPVRYMEDASLTDESKALREKERGDWSSLSAEEKKALYRLSFNKSFAEMNSSTGEWKYIIGGTCLGLAFAFLIYGFQKQFSEYSI</sequence>
<feature type="transmembrane region" description="Helical" evidence="10">
    <location>
        <begin position="92"/>
        <end position="110"/>
    </location>
</feature>
<evidence type="ECO:0000256" key="5">
    <source>
        <dbReference type="ARBA" id="ARBA00022946"/>
    </source>
</evidence>
<keyword evidence="5" id="KW-0809">Transit peptide</keyword>
<dbReference type="GO" id="GO:0005743">
    <property type="term" value="C:mitochondrial inner membrane"/>
    <property type="evidence" value="ECO:0007669"/>
    <property type="project" value="UniProtKB-SubCell"/>
</dbReference>
<reference evidence="11 12" key="1">
    <citation type="journal article" date="2017" name="PLoS Biol.">
        <title>The sea cucumber genome provides insights into morphological evolution and visceral regeneration.</title>
        <authorList>
            <person name="Zhang X."/>
            <person name="Sun L."/>
            <person name="Yuan J."/>
            <person name="Sun Y."/>
            <person name="Gao Y."/>
            <person name="Zhang L."/>
            <person name="Li S."/>
            <person name="Dai H."/>
            <person name="Hamel J.F."/>
            <person name="Liu C."/>
            <person name="Yu Y."/>
            <person name="Liu S."/>
            <person name="Lin W."/>
            <person name="Guo K."/>
            <person name="Jin S."/>
            <person name="Xu P."/>
            <person name="Storey K.B."/>
            <person name="Huan P."/>
            <person name="Zhang T."/>
            <person name="Zhou Y."/>
            <person name="Zhang J."/>
            <person name="Lin C."/>
            <person name="Li X."/>
            <person name="Xing L."/>
            <person name="Huo D."/>
            <person name="Sun M."/>
            <person name="Wang L."/>
            <person name="Mercier A."/>
            <person name="Li F."/>
            <person name="Yang H."/>
            <person name="Xiang J."/>
        </authorList>
    </citation>
    <scope>NUCLEOTIDE SEQUENCE [LARGE SCALE GENOMIC DNA]</scope>
    <source>
        <strain evidence="11">Shaxun</strain>
        <tissue evidence="11">Muscle</tissue>
    </source>
</reference>
<proteinExistence type="inferred from homology"/>
<evidence type="ECO:0000313" key="12">
    <source>
        <dbReference type="Proteomes" id="UP000230750"/>
    </source>
</evidence>
<dbReference type="OrthoDB" id="186013at2759"/>
<dbReference type="AlphaFoldDB" id="A0A2G8KNS0"/>
<dbReference type="InterPro" id="IPR013288">
    <property type="entry name" value="Cyt_c_oxidase_su4"/>
</dbReference>
<comment type="function">
    <text evidence="10">Component of the cytochrome c oxidase, the last enzyme in the mitochondrial electron transport chain which drives oxidative phosphorylation.</text>
</comment>
<dbReference type="STRING" id="307972.A0A2G8KNS0"/>
<evidence type="ECO:0000256" key="3">
    <source>
        <dbReference type="ARBA" id="ARBA00022692"/>
    </source>
</evidence>
<keyword evidence="7" id="KW-0560">Oxidoreductase</keyword>
<dbReference type="PANTHER" id="PTHR10707:SF10">
    <property type="entry name" value="CYTOCHROME C OXIDASE SUBUNIT 4"/>
    <property type="match status" value="1"/>
</dbReference>
<dbReference type="GO" id="GO:0045277">
    <property type="term" value="C:respiratory chain complex IV"/>
    <property type="evidence" value="ECO:0007669"/>
    <property type="project" value="InterPro"/>
</dbReference>
<keyword evidence="6 10" id="KW-1133">Transmembrane helix</keyword>
<keyword evidence="4 10" id="KW-0999">Mitochondrion inner membrane</keyword>
<comment type="pathway">
    <text evidence="10">Energy metabolism; oxidative phosphorylation.</text>
</comment>
<dbReference type="SUPFAM" id="SSF81406">
    <property type="entry name" value="Mitochondrial cytochrome c oxidase subunit IV"/>
    <property type="match status" value="1"/>
</dbReference>